<reference evidence="2" key="1">
    <citation type="submission" date="2015-07" db="EMBL/GenBank/DDBJ databases">
        <title>MeaNS - Measles Nucleotide Surveillance Program.</title>
        <authorList>
            <person name="Tran T."/>
            <person name="Druce J."/>
        </authorList>
    </citation>
    <scope>NUCLEOTIDE SEQUENCE</scope>
    <source>
        <strain evidence="2">UCB-OBI-ISO-001</strain>
        <tissue evidence="2">Gonad</tissue>
    </source>
</reference>
<dbReference type="OrthoDB" id="10375797at2759"/>
<proteinExistence type="predicted"/>
<feature type="signal peptide" evidence="1">
    <location>
        <begin position="1"/>
        <end position="16"/>
    </location>
</feature>
<evidence type="ECO:0008006" key="3">
    <source>
        <dbReference type="Google" id="ProtNLM"/>
    </source>
</evidence>
<dbReference type="EMBL" id="KQ421758">
    <property type="protein sequence ID" value="KOF76553.1"/>
    <property type="molecule type" value="Genomic_DNA"/>
</dbReference>
<keyword evidence="1" id="KW-0732">Signal</keyword>
<protein>
    <recommendedName>
        <fullName evidence="3">Ig-like domain-containing protein</fullName>
    </recommendedName>
</protein>
<dbReference type="KEGG" id="obi:106876762"/>
<dbReference type="AlphaFoldDB" id="A0A0L8GHW4"/>
<accession>A0A0L8GHW4</accession>
<evidence type="ECO:0000313" key="2">
    <source>
        <dbReference type="EMBL" id="KOF76553.1"/>
    </source>
</evidence>
<evidence type="ECO:0000256" key="1">
    <source>
        <dbReference type="SAM" id="SignalP"/>
    </source>
</evidence>
<organism evidence="2">
    <name type="scientific">Octopus bimaculoides</name>
    <name type="common">California two-spotted octopus</name>
    <dbReference type="NCBI Taxonomy" id="37653"/>
    <lineage>
        <taxon>Eukaryota</taxon>
        <taxon>Metazoa</taxon>
        <taxon>Spiralia</taxon>
        <taxon>Lophotrochozoa</taxon>
        <taxon>Mollusca</taxon>
        <taxon>Cephalopoda</taxon>
        <taxon>Coleoidea</taxon>
        <taxon>Octopodiformes</taxon>
        <taxon>Octopoda</taxon>
        <taxon>Incirrata</taxon>
        <taxon>Octopodidae</taxon>
        <taxon>Octopus</taxon>
    </lineage>
</organism>
<dbReference type="Gene3D" id="2.60.60.20">
    <property type="entry name" value="PLAT/LH2 domain"/>
    <property type="match status" value="2"/>
</dbReference>
<sequence length="434" mass="49484">MNCIFILLCLLQIVYSSVDQNKHAQSAKDLQIQNYPMPKGYCWRITFYISRKLLSGTSNYITVQLINDETRVFSNRLPCSDKCERGSQPSFYFCTPQIDPVKEVKLNETVKHFWNGLTSVWRLESIDLMNLNTSANYRCTLDNPDADEKGCKLNPTGYCWRIKFYISRKLLSGTSNYITVQLINDETRVFSNRLSCAKKCKRGSQPSFYFCTPQIDPVKELQLNETVKNFWKGFVSGWTLESIDLMNLNTSAEYRCTLDYPGAEKKGCKLNPAANAKEPAIPYTSYGSTLNIMTVTTADKQIDSEENTPASVLGYCWRITFYISSNYFSGTSNYFTVQLINDETRVFSKKLSCAKKCKRGSQPSFDFCTPQIDPVKELKLNETVKNFFKKFTSGWRLESINLMNLNTSATYSCTFSNPGADEKGCKLNPKVIAM</sequence>
<name>A0A0L8GHW4_OCTBM</name>
<feature type="chain" id="PRO_5005582978" description="Ig-like domain-containing protein" evidence="1">
    <location>
        <begin position="17"/>
        <end position="434"/>
    </location>
</feature>
<gene>
    <name evidence="2" type="ORF">OCBIM_22033271mg</name>
</gene>